<gene>
    <name evidence="5" type="ORF">E1757_20545</name>
</gene>
<dbReference type="GO" id="GO:0000272">
    <property type="term" value="P:polysaccharide catabolic process"/>
    <property type="evidence" value="ECO:0007669"/>
    <property type="project" value="TreeGrafter"/>
</dbReference>
<evidence type="ECO:0000256" key="1">
    <source>
        <dbReference type="ARBA" id="ARBA00022801"/>
    </source>
</evidence>
<dbReference type="Pfam" id="PF07470">
    <property type="entry name" value="Glyco_hydro_88"/>
    <property type="match status" value="1"/>
</dbReference>
<evidence type="ECO:0000256" key="2">
    <source>
        <dbReference type="ARBA" id="ARBA00038358"/>
    </source>
</evidence>
<dbReference type="InterPro" id="IPR052369">
    <property type="entry name" value="UG_Glycosaminoglycan_Hydrolase"/>
</dbReference>
<evidence type="ECO:0000313" key="5">
    <source>
        <dbReference type="EMBL" id="TDF95493.1"/>
    </source>
</evidence>
<keyword evidence="1 5" id="KW-0378">Hydrolase</keyword>
<organism evidence="5 6">
    <name type="scientific">Paenibacillus piri</name>
    <dbReference type="NCBI Taxonomy" id="2547395"/>
    <lineage>
        <taxon>Bacteria</taxon>
        <taxon>Bacillati</taxon>
        <taxon>Bacillota</taxon>
        <taxon>Bacilli</taxon>
        <taxon>Bacillales</taxon>
        <taxon>Paenibacillaceae</taxon>
        <taxon>Paenibacillus</taxon>
    </lineage>
</organism>
<evidence type="ECO:0000256" key="4">
    <source>
        <dbReference type="PIRSR" id="PIRSR610905-2"/>
    </source>
</evidence>
<evidence type="ECO:0000313" key="6">
    <source>
        <dbReference type="Proteomes" id="UP000295636"/>
    </source>
</evidence>
<feature type="binding site" evidence="4">
    <location>
        <position position="105"/>
    </location>
    <ligand>
        <name>substrate</name>
    </ligand>
</feature>
<accession>A0A4R5KJ21</accession>
<feature type="active site" description="Nucleophile" evidence="3">
    <location>
        <position position="105"/>
    </location>
</feature>
<proteinExistence type="inferred from homology"/>
<dbReference type="AlphaFoldDB" id="A0A4R5KJ21"/>
<dbReference type="GO" id="GO:0052757">
    <property type="term" value="F:chondroitin hydrolase activity"/>
    <property type="evidence" value="ECO:0007669"/>
    <property type="project" value="TreeGrafter"/>
</dbReference>
<keyword evidence="6" id="KW-1185">Reference proteome</keyword>
<evidence type="ECO:0000256" key="3">
    <source>
        <dbReference type="PIRSR" id="PIRSR610905-1"/>
    </source>
</evidence>
<reference evidence="5 6" key="1">
    <citation type="submission" date="2019-03" db="EMBL/GenBank/DDBJ databases">
        <title>This is whole genome sequence of Paenibacillus sp MS74 strain.</title>
        <authorList>
            <person name="Trinh H.N."/>
        </authorList>
    </citation>
    <scope>NUCLEOTIDE SEQUENCE [LARGE SCALE GENOMIC DNA]</scope>
    <source>
        <strain evidence="5 6">MS74</strain>
    </source>
</reference>
<protein>
    <submittedName>
        <fullName evidence="5">Glycosyl hydrolase</fullName>
    </submittedName>
</protein>
<dbReference type="InterPro" id="IPR012341">
    <property type="entry name" value="6hp_glycosidase-like_sf"/>
</dbReference>
<sequence>MTALDANKWKQAGTLQEVLPELWEALQSKVDRMIGQIGDKSPHVAPADTGIYDDMRHDWWTAGFWPGILWIMHEMTGKDHYKEAAWKWDEKFDQKMIQPNNFHHDVGFQYLPTAVIKYKLTGDEDGKRRGLYAANFLAGRFNLAGNFLRAWNQDKTGWSIVDSSMNLSILFWAAEEIADPRFSMIAKAHADTVVNHFIREDGSVNHIVSFDPLTGEVIESLGGQGAGPDSAWSRGASWALHGMANTYRFTGDTKYLRAAQRVAHYFISMLPEDYVAHWDFRASETLEGEPRDTSAAACAASGLLELAAALPAVQARPYREAAERMLLSLTQHYSTWDRPDHEAILVAGTGHKPAGQNLNVSLIYGDYFYIEALAKLLGWKTRIF</sequence>
<dbReference type="InterPro" id="IPR008928">
    <property type="entry name" value="6-hairpin_glycosidase_sf"/>
</dbReference>
<dbReference type="PANTHER" id="PTHR36845:SF1">
    <property type="entry name" value="HYDROLASE, PUTATIVE (AFU_ORTHOLOGUE AFUA_7G05090)-RELATED"/>
    <property type="match status" value="1"/>
</dbReference>
<dbReference type="EMBL" id="SMRT01000010">
    <property type="protein sequence ID" value="TDF95493.1"/>
    <property type="molecule type" value="Genomic_DNA"/>
</dbReference>
<dbReference type="SUPFAM" id="SSF48208">
    <property type="entry name" value="Six-hairpin glycosidases"/>
    <property type="match status" value="1"/>
</dbReference>
<feature type="binding site" evidence="4">
    <location>
        <position position="162"/>
    </location>
    <ligand>
        <name>substrate</name>
    </ligand>
</feature>
<comment type="similarity">
    <text evidence="2">Belongs to the glycosyl hydrolase 88 family.</text>
</comment>
<dbReference type="Proteomes" id="UP000295636">
    <property type="component" value="Unassembled WGS sequence"/>
</dbReference>
<feature type="active site" description="Proton donor" evidence="3">
    <location>
        <position position="162"/>
    </location>
</feature>
<dbReference type="InterPro" id="IPR010905">
    <property type="entry name" value="Glyco_hydro_88"/>
</dbReference>
<dbReference type="Gene3D" id="1.50.10.10">
    <property type="match status" value="1"/>
</dbReference>
<dbReference type="OrthoDB" id="428577at2"/>
<feature type="binding site" evidence="4">
    <location>
        <position position="238"/>
    </location>
    <ligand>
        <name>substrate</name>
    </ligand>
</feature>
<name>A0A4R5KJ21_9BACL</name>
<comment type="caution">
    <text evidence="5">The sequence shown here is derived from an EMBL/GenBank/DDBJ whole genome shotgun (WGS) entry which is preliminary data.</text>
</comment>
<dbReference type="PANTHER" id="PTHR36845">
    <property type="entry name" value="HYDROLASE, PUTATIVE (AFU_ORTHOLOGUE AFUA_7G05090)-RELATED"/>
    <property type="match status" value="1"/>
</dbReference>
<dbReference type="RefSeq" id="WP_133231563.1">
    <property type="nucleotide sequence ID" value="NZ_SMRT01000010.1"/>
</dbReference>
<feature type="binding site" evidence="4">
    <location>
        <position position="234"/>
    </location>
    <ligand>
        <name>substrate</name>
    </ligand>
</feature>